<evidence type="ECO:0008006" key="3">
    <source>
        <dbReference type="Google" id="ProtNLM"/>
    </source>
</evidence>
<keyword evidence="2" id="KW-1185">Reference proteome</keyword>
<dbReference type="STRING" id="155974.SAMN04487818_108278"/>
<dbReference type="Proteomes" id="UP000199051">
    <property type="component" value="Unassembled WGS sequence"/>
</dbReference>
<proteinExistence type="predicted"/>
<organism evidence="1 2">
    <name type="scientific">Actinokineospora terrae</name>
    <dbReference type="NCBI Taxonomy" id="155974"/>
    <lineage>
        <taxon>Bacteria</taxon>
        <taxon>Bacillati</taxon>
        <taxon>Actinomycetota</taxon>
        <taxon>Actinomycetes</taxon>
        <taxon>Pseudonocardiales</taxon>
        <taxon>Pseudonocardiaceae</taxon>
        <taxon>Actinokineospora</taxon>
    </lineage>
</organism>
<name>A0A1H9VD17_9PSEU</name>
<sequence length="301" mass="33393">MTPPETVLPEPTWHDLRDAHVARARRWTDPHQERRQRKEKHPVLDFLFTYYSHRPAHLERWHPGPGVVLEGASAEEYLRWSAYRSTPDGVTLGPLSPGRVATASFILDLLSATASRPPRLGCFGLHEWAMVYRTPDIRHAAWPLRLGPSGTDEVVESSTIKCSHFDAFRFFTPPARPLNTLEPSREGQVALEQPGCLHANMDLFKWAYKLDPHTPSSLVMDCFELAVDVRTLDMRASPYDLSALGYEPVRIETERGRAEYVRAQSAFAERAGVLRARLIGLCGGLLSAVGGGGASGDGTSG</sequence>
<dbReference type="EMBL" id="FOGI01000008">
    <property type="protein sequence ID" value="SES19680.1"/>
    <property type="molecule type" value="Genomic_DNA"/>
</dbReference>
<evidence type="ECO:0000313" key="1">
    <source>
        <dbReference type="EMBL" id="SES19680.1"/>
    </source>
</evidence>
<accession>A0A1H9VD17</accession>
<protein>
    <recommendedName>
        <fullName evidence="3">3-methyladenine DNA glycosylase</fullName>
    </recommendedName>
</protein>
<gene>
    <name evidence="1" type="ORF">SAMN04487818_108278</name>
</gene>
<dbReference type="AlphaFoldDB" id="A0A1H9VD17"/>
<evidence type="ECO:0000313" key="2">
    <source>
        <dbReference type="Proteomes" id="UP000199051"/>
    </source>
</evidence>
<dbReference type="RefSeq" id="WP_092780662.1">
    <property type="nucleotide sequence ID" value="NZ_FOGI01000008.1"/>
</dbReference>
<reference evidence="2" key="1">
    <citation type="submission" date="2016-10" db="EMBL/GenBank/DDBJ databases">
        <authorList>
            <person name="Varghese N."/>
            <person name="Submissions S."/>
        </authorList>
    </citation>
    <scope>NUCLEOTIDE SEQUENCE [LARGE SCALE GENOMIC DNA]</scope>
    <source>
        <strain evidence="2">DSM 44260</strain>
    </source>
</reference>